<protein>
    <submittedName>
        <fullName evidence="1">Uncharacterized protein</fullName>
    </submittedName>
</protein>
<dbReference type="EMBL" id="JAAIUW010000004">
    <property type="protein sequence ID" value="KAF7834222.1"/>
    <property type="molecule type" value="Genomic_DNA"/>
</dbReference>
<dbReference type="AlphaFoldDB" id="A0A834WXW0"/>
<evidence type="ECO:0000313" key="1">
    <source>
        <dbReference type="EMBL" id="KAF7834222.1"/>
    </source>
</evidence>
<keyword evidence="2" id="KW-1185">Reference proteome</keyword>
<proteinExistence type="predicted"/>
<dbReference type="Proteomes" id="UP000634136">
    <property type="component" value="Unassembled WGS sequence"/>
</dbReference>
<sequence>MAARASDGEWMILIWRDRRGQQGEYVAP</sequence>
<reference evidence="1" key="1">
    <citation type="submission" date="2020-09" db="EMBL/GenBank/DDBJ databases">
        <title>Genome-Enabled Discovery of Anthraquinone Biosynthesis in Senna tora.</title>
        <authorList>
            <person name="Kang S.-H."/>
            <person name="Pandey R.P."/>
            <person name="Lee C.-M."/>
            <person name="Sim J.-S."/>
            <person name="Jeong J.-T."/>
            <person name="Choi B.-S."/>
            <person name="Jung M."/>
            <person name="Ginzburg D."/>
            <person name="Zhao K."/>
            <person name="Won S.Y."/>
            <person name="Oh T.-J."/>
            <person name="Yu Y."/>
            <person name="Kim N.-H."/>
            <person name="Lee O.R."/>
            <person name="Lee T.-H."/>
            <person name="Bashyal P."/>
            <person name="Kim T.-S."/>
            <person name="Lee W.-H."/>
            <person name="Kawkins C."/>
            <person name="Kim C.-K."/>
            <person name="Kim J.S."/>
            <person name="Ahn B.O."/>
            <person name="Rhee S.Y."/>
            <person name="Sohng J.K."/>
        </authorList>
    </citation>
    <scope>NUCLEOTIDE SEQUENCE</scope>
    <source>
        <tissue evidence="1">Leaf</tissue>
    </source>
</reference>
<evidence type="ECO:0000313" key="2">
    <source>
        <dbReference type="Proteomes" id="UP000634136"/>
    </source>
</evidence>
<gene>
    <name evidence="1" type="ORF">G2W53_009081</name>
</gene>
<name>A0A834WXW0_9FABA</name>
<comment type="caution">
    <text evidence="1">The sequence shown here is derived from an EMBL/GenBank/DDBJ whole genome shotgun (WGS) entry which is preliminary data.</text>
</comment>
<accession>A0A834WXW0</accession>
<organism evidence="1 2">
    <name type="scientific">Senna tora</name>
    <dbReference type="NCBI Taxonomy" id="362788"/>
    <lineage>
        <taxon>Eukaryota</taxon>
        <taxon>Viridiplantae</taxon>
        <taxon>Streptophyta</taxon>
        <taxon>Embryophyta</taxon>
        <taxon>Tracheophyta</taxon>
        <taxon>Spermatophyta</taxon>
        <taxon>Magnoliopsida</taxon>
        <taxon>eudicotyledons</taxon>
        <taxon>Gunneridae</taxon>
        <taxon>Pentapetalae</taxon>
        <taxon>rosids</taxon>
        <taxon>fabids</taxon>
        <taxon>Fabales</taxon>
        <taxon>Fabaceae</taxon>
        <taxon>Caesalpinioideae</taxon>
        <taxon>Cassia clade</taxon>
        <taxon>Senna</taxon>
    </lineage>
</organism>